<protein>
    <recommendedName>
        <fullName evidence="1">Heterokaryon incompatibility domain-containing protein</fullName>
    </recommendedName>
</protein>
<evidence type="ECO:0000313" key="3">
    <source>
        <dbReference type="Proteomes" id="UP000887226"/>
    </source>
</evidence>
<reference evidence="2" key="1">
    <citation type="journal article" date="2021" name="IMA Fungus">
        <title>Genomic characterization of three marine fungi, including Emericellopsis atlantica sp. nov. with signatures of a generalist lifestyle and marine biomass degradation.</title>
        <authorList>
            <person name="Hagestad O.C."/>
            <person name="Hou L."/>
            <person name="Andersen J.H."/>
            <person name="Hansen E.H."/>
            <person name="Altermark B."/>
            <person name="Li C."/>
            <person name="Kuhnert E."/>
            <person name="Cox R.J."/>
            <person name="Crous P.W."/>
            <person name="Spatafora J.W."/>
            <person name="Lail K."/>
            <person name="Amirebrahimi M."/>
            <person name="Lipzen A."/>
            <person name="Pangilinan J."/>
            <person name="Andreopoulos W."/>
            <person name="Hayes R.D."/>
            <person name="Ng V."/>
            <person name="Grigoriev I.V."/>
            <person name="Jackson S.A."/>
            <person name="Sutton T.D.S."/>
            <person name="Dobson A.D.W."/>
            <person name="Rama T."/>
        </authorList>
    </citation>
    <scope>NUCLEOTIDE SEQUENCE</scope>
    <source>
        <strain evidence="2">TRa3180A</strain>
    </source>
</reference>
<dbReference type="EMBL" id="MU254062">
    <property type="protein sequence ID" value="KAG9242540.1"/>
    <property type="molecule type" value="Genomic_DNA"/>
</dbReference>
<feature type="non-terminal residue" evidence="2">
    <location>
        <position position="50"/>
    </location>
</feature>
<feature type="domain" description="Heterokaryon incompatibility" evidence="1">
    <location>
        <begin position="1"/>
        <end position="49"/>
    </location>
</feature>
<evidence type="ECO:0000259" key="1">
    <source>
        <dbReference type="Pfam" id="PF06985"/>
    </source>
</evidence>
<gene>
    <name evidence="2" type="ORF">BJ878DRAFT_391123</name>
</gene>
<dbReference type="InterPro" id="IPR010730">
    <property type="entry name" value="HET"/>
</dbReference>
<dbReference type="AlphaFoldDB" id="A0A9P7Z0D5"/>
<accession>A0A9P7Z0D5</accession>
<dbReference type="OrthoDB" id="3563405at2759"/>
<dbReference type="Proteomes" id="UP000887226">
    <property type="component" value="Unassembled WGS sequence"/>
</dbReference>
<proteinExistence type="predicted"/>
<keyword evidence="3" id="KW-1185">Reference proteome</keyword>
<name>A0A9P7Z0D5_9HELO</name>
<organism evidence="2 3">
    <name type="scientific">Calycina marina</name>
    <dbReference type="NCBI Taxonomy" id="1763456"/>
    <lineage>
        <taxon>Eukaryota</taxon>
        <taxon>Fungi</taxon>
        <taxon>Dikarya</taxon>
        <taxon>Ascomycota</taxon>
        <taxon>Pezizomycotina</taxon>
        <taxon>Leotiomycetes</taxon>
        <taxon>Helotiales</taxon>
        <taxon>Pezizellaceae</taxon>
        <taxon>Calycina</taxon>
    </lineage>
</organism>
<dbReference type="PANTHER" id="PTHR33112">
    <property type="entry name" value="DOMAIN PROTEIN, PUTATIVE-RELATED"/>
    <property type="match status" value="1"/>
</dbReference>
<feature type="non-terminal residue" evidence="2">
    <location>
        <position position="1"/>
    </location>
</feature>
<comment type="caution">
    <text evidence="2">The sequence shown here is derived from an EMBL/GenBank/DDBJ whole genome shotgun (WGS) entry which is preliminary data.</text>
</comment>
<dbReference type="PANTHER" id="PTHR33112:SF16">
    <property type="entry name" value="HETEROKARYON INCOMPATIBILITY DOMAIN-CONTAINING PROTEIN"/>
    <property type="match status" value="1"/>
</dbReference>
<dbReference type="Pfam" id="PF06985">
    <property type="entry name" value="HET"/>
    <property type="match status" value="1"/>
</dbReference>
<evidence type="ECO:0000313" key="2">
    <source>
        <dbReference type="EMBL" id="KAG9242540.1"/>
    </source>
</evidence>
<sequence>VTVTRRLGIRYLWVDAICIVQDDFVHTSIHANDMSAIYSNATVTIAATNS</sequence>